<dbReference type="Gramene" id="ESW03923">
    <property type="protein sequence ID" value="ESW03923"/>
    <property type="gene ID" value="PHAVU_011G052600g"/>
</dbReference>
<sequence>MTTRRVCLFPWRRRERVLFVFVSRVLRVGEWMGEMEKATDPAVRSSHFTAQSNVSLYAPAMKMIDNDDSISHKAIGGPAGELLEQNAQALNNISTNLAALQFQDNINLFSQTRDNIITILNDMNDMSDIMKQMPPLPLKINETILNSIFPKTIHQML</sequence>
<dbReference type="STRING" id="3885.V7AGE0"/>
<accession>V7AGE0</accession>
<gene>
    <name evidence="1" type="ORF">PHAVU_011G052600g</name>
</gene>
<evidence type="ECO:0000313" key="1">
    <source>
        <dbReference type="EMBL" id="ESW03923.1"/>
    </source>
</evidence>
<organism evidence="1 2">
    <name type="scientific">Phaseolus vulgaris</name>
    <name type="common">Kidney bean</name>
    <name type="synonym">French bean</name>
    <dbReference type="NCBI Taxonomy" id="3885"/>
    <lineage>
        <taxon>Eukaryota</taxon>
        <taxon>Viridiplantae</taxon>
        <taxon>Streptophyta</taxon>
        <taxon>Embryophyta</taxon>
        <taxon>Tracheophyta</taxon>
        <taxon>Spermatophyta</taxon>
        <taxon>Magnoliopsida</taxon>
        <taxon>eudicotyledons</taxon>
        <taxon>Gunneridae</taxon>
        <taxon>Pentapetalae</taxon>
        <taxon>rosids</taxon>
        <taxon>fabids</taxon>
        <taxon>Fabales</taxon>
        <taxon>Fabaceae</taxon>
        <taxon>Papilionoideae</taxon>
        <taxon>50 kb inversion clade</taxon>
        <taxon>NPAAA clade</taxon>
        <taxon>indigoferoid/millettioid clade</taxon>
        <taxon>Phaseoleae</taxon>
        <taxon>Phaseolus</taxon>
    </lineage>
</organism>
<protein>
    <submittedName>
        <fullName evidence="1">Uncharacterized protein</fullName>
    </submittedName>
</protein>
<dbReference type="Proteomes" id="UP000000226">
    <property type="component" value="Chromosome 11"/>
</dbReference>
<proteinExistence type="predicted"/>
<dbReference type="EMBL" id="CM002298">
    <property type="protein sequence ID" value="ESW03923.1"/>
    <property type="molecule type" value="Genomic_DNA"/>
</dbReference>
<name>V7AGE0_PHAVU</name>
<reference evidence="2" key="1">
    <citation type="journal article" date="2014" name="Nat. Genet.">
        <title>A reference genome for common bean and genome-wide analysis of dual domestications.</title>
        <authorList>
            <person name="Schmutz J."/>
            <person name="McClean P.E."/>
            <person name="Mamidi S."/>
            <person name="Wu G.A."/>
            <person name="Cannon S.B."/>
            <person name="Grimwood J."/>
            <person name="Jenkins J."/>
            <person name="Shu S."/>
            <person name="Song Q."/>
            <person name="Chavarro C."/>
            <person name="Torres-Torres M."/>
            <person name="Geffroy V."/>
            <person name="Moghaddam S.M."/>
            <person name="Gao D."/>
            <person name="Abernathy B."/>
            <person name="Barry K."/>
            <person name="Blair M."/>
            <person name="Brick M.A."/>
            <person name="Chovatia M."/>
            <person name="Gepts P."/>
            <person name="Goodstein D.M."/>
            <person name="Gonzales M."/>
            <person name="Hellsten U."/>
            <person name="Hyten D.L."/>
            <person name="Jia G."/>
            <person name="Kelly J.D."/>
            <person name="Kudrna D."/>
            <person name="Lee R."/>
            <person name="Richard M.M."/>
            <person name="Miklas P.N."/>
            <person name="Osorno J.M."/>
            <person name="Rodrigues J."/>
            <person name="Thareau V."/>
            <person name="Urrea C.A."/>
            <person name="Wang M."/>
            <person name="Yu Y."/>
            <person name="Zhang M."/>
            <person name="Wing R.A."/>
            <person name="Cregan P.B."/>
            <person name="Rokhsar D.S."/>
            <person name="Jackson S.A."/>
        </authorList>
    </citation>
    <scope>NUCLEOTIDE SEQUENCE [LARGE SCALE GENOMIC DNA]</scope>
    <source>
        <strain evidence="2">cv. G19833</strain>
    </source>
</reference>
<dbReference type="Pfam" id="PF12579">
    <property type="entry name" value="DUF3755"/>
    <property type="match status" value="1"/>
</dbReference>
<evidence type="ECO:0000313" key="2">
    <source>
        <dbReference type="Proteomes" id="UP000000226"/>
    </source>
</evidence>
<dbReference type="PANTHER" id="PTHR14000">
    <property type="entry name" value="FINGER CCCH DOMAIN PROTEIN, PUTATIVE (DUF3755)-RELATED"/>
    <property type="match status" value="1"/>
</dbReference>
<dbReference type="PANTHER" id="PTHR14000:SF45">
    <property type="entry name" value="FINGER CCCH DOMAIN PROTEIN, PUTATIVE (DUF3755)-RELATED"/>
    <property type="match status" value="1"/>
</dbReference>
<dbReference type="OrthoDB" id="19768at2759"/>
<dbReference type="OMA" id="KRERYTW"/>
<dbReference type="AlphaFoldDB" id="V7AGE0"/>
<keyword evidence="2" id="KW-1185">Reference proteome</keyword>
<dbReference type="InterPro" id="IPR022228">
    <property type="entry name" value="DUF3755"/>
</dbReference>
<dbReference type="eggNOG" id="ENOG502QSDG">
    <property type="taxonomic scope" value="Eukaryota"/>
</dbReference>